<comment type="caution">
    <text evidence="1">The sequence shown here is derived from an EMBL/GenBank/DDBJ whole genome shotgun (WGS) entry which is preliminary data.</text>
</comment>
<dbReference type="EMBL" id="BOPH01000129">
    <property type="protein sequence ID" value="GIJ74087.1"/>
    <property type="molecule type" value="Genomic_DNA"/>
</dbReference>
<dbReference type="AlphaFoldDB" id="A0A8J4A1K0"/>
<proteinExistence type="predicted"/>
<reference evidence="1" key="1">
    <citation type="submission" date="2021-01" db="EMBL/GenBank/DDBJ databases">
        <title>Whole genome shotgun sequence of Virgisporangium ochraceum NBRC 16418.</title>
        <authorList>
            <person name="Komaki H."/>
            <person name="Tamura T."/>
        </authorList>
    </citation>
    <scope>NUCLEOTIDE SEQUENCE</scope>
    <source>
        <strain evidence="1">NBRC 16418</strain>
    </source>
</reference>
<protein>
    <submittedName>
        <fullName evidence="1">Uncharacterized protein</fullName>
    </submittedName>
</protein>
<dbReference type="RefSeq" id="WP_203933896.1">
    <property type="nucleotide sequence ID" value="NZ_BOPH01000129.1"/>
</dbReference>
<keyword evidence="2" id="KW-1185">Reference proteome</keyword>
<evidence type="ECO:0000313" key="2">
    <source>
        <dbReference type="Proteomes" id="UP000635606"/>
    </source>
</evidence>
<accession>A0A8J4A1K0</accession>
<name>A0A8J4A1K0_9ACTN</name>
<gene>
    <name evidence="1" type="ORF">Voc01_090040</name>
</gene>
<sequence length="163" mass="18000">MKPTELSDVLQALVSDVQQAMQELSGPLRWADEEIAAAAARHPDAAAAVDASFRLLAPTHSLFRTEDLYRAHCVEILDRLATGDDTRPGTAAECCAVLSEVSLEVPLPTHAAGLYARMWSQAGLRPAALADMRTHYEAISATQIDDLETELRHKLRQDWRIRQ</sequence>
<dbReference type="Proteomes" id="UP000635606">
    <property type="component" value="Unassembled WGS sequence"/>
</dbReference>
<organism evidence="1 2">
    <name type="scientific">Virgisporangium ochraceum</name>
    <dbReference type="NCBI Taxonomy" id="65505"/>
    <lineage>
        <taxon>Bacteria</taxon>
        <taxon>Bacillati</taxon>
        <taxon>Actinomycetota</taxon>
        <taxon>Actinomycetes</taxon>
        <taxon>Micromonosporales</taxon>
        <taxon>Micromonosporaceae</taxon>
        <taxon>Virgisporangium</taxon>
    </lineage>
</organism>
<evidence type="ECO:0000313" key="1">
    <source>
        <dbReference type="EMBL" id="GIJ74087.1"/>
    </source>
</evidence>